<accession>A0ABD2XY24</accession>
<organism evidence="2 3">
    <name type="scientific">Cinchona calisaya</name>
    <dbReference type="NCBI Taxonomy" id="153742"/>
    <lineage>
        <taxon>Eukaryota</taxon>
        <taxon>Viridiplantae</taxon>
        <taxon>Streptophyta</taxon>
        <taxon>Embryophyta</taxon>
        <taxon>Tracheophyta</taxon>
        <taxon>Spermatophyta</taxon>
        <taxon>Magnoliopsida</taxon>
        <taxon>eudicotyledons</taxon>
        <taxon>Gunneridae</taxon>
        <taxon>Pentapetalae</taxon>
        <taxon>asterids</taxon>
        <taxon>lamiids</taxon>
        <taxon>Gentianales</taxon>
        <taxon>Rubiaceae</taxon>
        <taxon>Cinchonoideae</taxon>
        <taxon>Cinchoneae</taxon>
        <taxon>Cinchona</taxon>
    </lineage>
</organism>
<keyword evidence="3" id="KW-1185">Reference proteome</keyword>
<name>A0ABD2XY24_9GENT</name>
<sequence length="395" mass="43754">MADKLNDIVCAPYGSTFPEQQFQPQSAPRAFSRYGQRRPPTRAYPNPELDALQPQVLSKIGASNSFGEEGPISRGLNGVANLLDATFKATNGNMSGSFGIVGTSHHVVDSTLLSQTIVNAPVPQVLYGAFHSKVTHSASNSTGVGIRATNMNCSNGESQQRVDGMGSIHNASNMSTLIVDSQQHDMQPIGPHRSEFMKYLGKLARNGIRLPFTYEAWNDIPEDKLDLLWDDIQIVTTCPPVYKINCMKSLDEKWRSWESVLKGTYFKGKSMEEALANVPAQVQPEQWKVLVEYWSLENVQSIADKNGPSHRTDRTPHAIIRQEMKDKGLETDQLSVYIRTRTDPNGVPKGQMREKLSQIPATEQTSEVKQRIFKEVMGSECRGYARTVGLGPSPS</sequence>
<reference evidence="2 3" key="1">
    <citation type="submission" date="2024-11" db="EMBL/GenBank/DDBJ databases">
        <title>A near-complete genome assembly of Cinchona calisaya.</title>
        <authorList>
            <person name="Lian D.C."/>
            <person name="Zhao X.W."/>
            <person name="Wei L."/>
        </authorList>
    </citation>
    <scope>NUCLEOTIDE SEQUENCE [LARGE SCALE GENOMIC DNA]</scope>
    <source>
        <tissue evidence="2">Nenye</tissue>
    </source>
</reference>
<comment type="caution">
    <text evidence="2">The sequence shown here is derived from an EMBL/GenBank/DDBJ whole genome shotgun (WGS) entry which is preliminary data.</text>
</comment>
<evidence type="ECO:0000256" key="1">
    <source>
        <dbReference type="SAM" id="MobiDB-lite"/>
    </source>
</evidence>
<evidence type="ECO:0000313" key="2">
    <source>
        <dbReference type="EMBL" id="KAL3500292.1"/>
    </source>
</evidence>
<dbReference type="PANTHER" id="PTHR33144:SF52">
    <property type="match status" value="1"/>
</dbReference>
<proteinExistence type="predicted"/>
<evidence type="ECO:0000313" key="3">
    <source>
        <dbReference type="Proteomes" id="UP001630127"/>
    </source>
</evidence>
<feature type="region of interest" description="Disordered" evidence="1">
    <location>
        <begin position="19"/>
        <end position="43"/>
    </location>
</feature>
<dbReference type="Proteomes" id="UP001630127">
    <property type="component" value="Unassembled WGS sequence"/>
</dbReference>
<dbReference type="Pfam" id="PF03004">
    <property type="entry name" value="Transposase_24"/>
    <property type="match status" value="1"/>
</dbReference>
<dbReference type="EMBL" id="JBJUIK010000016">
    <property type="protein sequence ID" value="KAL3500292.1"/>
    <property type="molecule type" value="Genomic_DNA"/>
</dbReference>
<dbReference type="AlphaFoldDB" id="A0ABD2XY24"/>
<dbReference type="PANTHER" id="PTHR33144">
    <property type="entry name" value="OS10G0409366 PROTEIN-RELATED"/>
    <property type="match status" value="1"/>
</dbReference>
<protein>
    <submittedName>
        <fullName evidence="2">Uncharacterized protein</fullName>
    </submittedName>
</protein>
<gene>
    <name evidence="2" type="ORF">ACH5RR_039385</name>
</gene>
<dbReference type="InterPro" id="IPR004252">
    <property type="entry name" value="Probable_transposase_24"/>
</dbReference>